<dbReference type="KEGG" id="cfl:Cfla_2811"/>
<feature type="region of interest" description="Disordered" evidence="5">
    <location>
        <begin position="336"/>
        <end position="384"/>
    </location>
</feature>
<keyword evidence="4" id="KW-0136">Cellulose degradation</keyword>
<dbReference type="eggNOG" id="COG2730">
    <property type="taxonomic scope" value="Bacteria"/>
</dbReference>
<dbReference type="STRING" id="446466.Cfla_2811"/>
<protein>
    <recommendedName>
        <fullName evidence="4">Endoglucanase</fullName>
        <ecNumber evidence="4">3.2.1.4</ecNumber>
    </recommendedName>
</protein>
<keyword evidence="9" id="KW-1185">Reference proteome</keyword>
<evidence type="ECO:0000313" key="9">
    <source>
        <dbReference type="Proteomes" id="UP000000849"/>
    </source>
</evidence>
<dbReference type="Gene3D" id="3.20.20.80">
    <property type="entry name" value="Glycosidases"/>
    <property type="match status" value="1"/>
</dbReference>
<feature type="signal peptide" evidence="6">
    <location>
        <begin position="1"/>
        <end position="32"/>
    </location>
</feature>
<keyword evidence="3 4" id="KW-0326">Glycosidase</keyword>
<keyword evidence="6" id="KW-0732">Signal</keyword>
<dbReference type="GO" id="GO:0008810">
    <property type="term" value="F:cellulase activity"/>
    <property type="evidence" value="ECO:0007669"/>
    <property type="project" value="UniProtKB-EC"/>
</dbReference>
<dbReference type="CAZy" id="CBM2">
    <property type="family name" value="Carbohydrate-Binding Module Family 2"/>
</dbReference>
<dbReference type="SMART" id="SM00637">
    <property type="entry name" value="CBD_II"/>
    <property type="match status" value="1"/>
</dbReference>
<proteinExistence type="inferred from homology"/>
<evidence type="ECO:0000256" key="1">
    <source>
        <dbReference type="ARBA" id="ARBA00000966"/>
    </source>
</evidence>
<dbReference type="GO" id="GO:0030245">
    <property type="term" value="P:cellulose catabolic process"/>
    <property type="evidence" value="ECO:0007669"/>
    <property type="project" value="UniProtKB-KW"/>
</dbReference>
<comment type="similarity">
    <text evidence="4">Belongs to the glycosyl hydrolase 5 (cellulase A) family.</text>
</comment>
<keyword evidence="4" id="KW-0119">Carbohydrate metabolism</keyword>
<dbReference type="CAZy" id="GH5">
    <property type="family name" value="Glycoside Hydrolase Family 5"/>
</dbReference>
<name>D5UJQ8_CELFN</name>
<comment type="catalytic activity">
    <reaction evidence="1 4">
        <text>Endohydrolysis of (1-&gt;4)-beta-D-glucosidic linkages in cellulose, lichenin and cereal beta-D-glucans.</text>
        <dbReference type="EC" id="3.2.1.4"/>
    </reaction>
</comment>
<dbReference type="Pfam" id="PF00150">
    <property type="entry name" value="Cellulase"/>
    <property type="match status" value="1"/>
</dbReference>
<dbReference type="InterPro" id="IPR008965">
    <property type="entry name" value="CBM2/CBM3_carb-bd_dom_sf"/>
</dbReference>
<dbReference type="SUPFAM" id="SSF51445">
    <property type="entry name" value="(Trans)glycosidases"/>
    <property type="match status" value="1"/>
</dbReference>
<evidence type="ECO:0000256" key="2">
    <source>
        <dbReference type="ARBA" id="ARBA00022801"/>
    </source>
</evidence>
<feature type="compositionally biased region" description="Low complexity" evidence="5">
    <location>
        <begin position="338"/>
        <end position="380"/>
    </location>
</feature>
<evidence type="ECO:0000256" key="4">
    <source>
        <dbReference type="RuleBase" id="RU361153"/>
    </source>
</evidence>
<dbReference type="Proteomes" id="UP000000849">
    <property type="component" value="Chromosome"/>
</dbReference>
<evidence type="ECO:0000256" key="3">
    <source>
        <dbReference type="ARBA" id="ARBA00023295"/>
    </source>
</evidence>
<dbReference type="PANTHER" id="PTHR42754:SF1">
    <property type="entry name" value="LIPOPROTEIN"/>
    <property type="match status" value="1"/>
</dbReference>
<keyword evidence="2 4" id="KW-0378">Hydrolase</keyword>
<sequence length="478" mass="48608">MTSPSLRAAAACGAALLALGGLSTALAGTATAADPVGLHIADGRLVERDGTPFVARGVSHAHTWYTSRTPTAVPAIRAAGANALRVVLSGGRWTANSPADVAGVIELCRANELVCMLENHDTTGYGEQSGAVSLDAAADYFVSLRSVLAGTEDFVQINIGNEPTGNNEPQVTGWTVDTAAAIRKVRAAGLRHNIVVDAPNWGQDWKGVMRDTAATVAAADPDGNTLFSVHMYGVYSQASTITSYLDAFEAKGLPLVIGEFGIDHSDGDPDEATIMREATERGIGYYGWSWSGNSGGVEYLDMVTGFDPDRRTPWGELILDGANGIRATARTATFFSGATATPTPSPTPTVTTTPSPTPTATTTPSPTPTATTTPTATPAPGGSCSATLTVSSSWPGGFHGTVDVTAGARALTGWTTTFTLPAGASVAQGWSATFGGTGSTVTAGHAAWNGAVPAGGTVTFGFIGSGTAPTTPVPVTCS</sequence>
<evidence type="ECO:0000256" key="5">
    <source>
        <dbReference type="SAM" id="MobiDB-lite"/>
    </source>
</evidence>
<evidence type="ECO:0000313" key="8">
    <source>
        <dbReference type="EMBL" id="ADG75696.1"/>
    </source>
</evidence>
<feature type="domain" description="CBM2" evidence="7">
    <location>
        <begin position="377"/>
        <end position="478"/>
    </location>
</feature>
<dbReference type="GO" id="GO:0030247">
    <property type="term" value="F:polysaccharide binding"/>
    <property type="evidence" value="ECO:0007669"/>
    <property type="project" value="UniProtKB-UniRule"/>
</dbReference>
<dbReference type="InterPro" id="IPR012291">
    <property type="entry name" value="CBM2_carb-bd_dom_sf"/>
</dbReference>
<dbReference type="InterPro" id="IPR001919">
    <property type="entry name" value="CBD2"/>
</dbReference>
<gene>
    <name evidence="8" type="ordered locus">Cfla_2811</name>
</gene>
<feature type="chain" id="PRO_5039440156" description="Endoglucanase" evidence="6">
    <location>
        <begin position="33"/>
        <end position="478"/>
    </location>
</feature>
<dbReference type="AlphaFoldDB" id="D5UJQ8"/>
<dbReference type="InterPro" id="IPR001547">
    <property type="entry name" value="Glyco_hydro_5"/>
</dbReference>
<dbReference type="PANTHER" id="PTHR42754">
    <property type="entry name" value="ENDOGLUCANASE"/>
    <property type="match status" value="1"/>
</dbReference>
<dbReference type="EC" id="3.2.1.4" evidence="4"/>
<dbReference type="EMBL" id="CP001964">
    <property type="protein sequence ID" value="ADG75696.1"/>
    <property type="molecule type" value="Genomic_DNA"/>
</dbReference>
<dbReference type="OrthoDB" id="9801198at2"/>
<dbReference type="HOGENOM" id="CLU_018488_0_0_11"/>
<dbReference type="SUPFAM" id="SSF49384">
    <property type="entry name" value="Carbohydrate-binding domain"/>
    <property type="match status" value="1"/>
</dbReference>
<organism evidence="8 9">
    <name type="scientific">Cellulomonas flavigena (strain ATCC 482 / DSM 20109 / BCRC 11376 / JCM 18109 / NBRC 3775 / NCIMB 8073 / NRS 134)</name>
    <dbReference type="NCBI Taxonomy" id="446466"/>
    <lineage>
        <taxon>Bacteria</taxon>
        <taxon>Bacillati</taxon>
        <taxon>Actinomycetota</taxon>
        <taxon>Actinomycetes</taxon>
        <taxon>Micrococcales</taxon>
        <taxon>Cellulomonadaceae</taxon>
        <taxon>Cellulomonas</taxon>
    </lineage>
</organism>
<dbReference type="RefSeq" id="WP_013118027.1">
    <property type="nucleotide sequence ID" value="NC_014151.1"/>
</dbReference>
<evidence type="ECO:0000256" key="6">
    <source>
        <dbReference type="SAM" id="SignalP"/>
    </source>
</evidence>
<reference evidence="8 9" key="1">
    <citation type="journal article" date="2010" name="Stand. Genomic Sci.">
        <title>Complete genome sequence of Cellulomonas flavigena type strain (134).</title>
        <authorList>
            <person name="Abt B."/>
            <person name="Foster B."/>
            <person name="Lapidus A."/>
            <person name="Clum A."/>
            <person name="Sun H."/>
            <person name="Pukall R."/>
            <person name="Lucas S."/>
            <person name="Glavina Del Rio T."/>
            <person name="Nolan M."/>
            <person name="Tice H."/>
            <person name="Cheng J.F."/>
            <person name="Pitluck S."/>
            <person name="Liolios K."/>
            <person name="Ivanova N."/>
            <person name="Mavromatis K."/>
            <person name="Ovchinnikova G."/>
            <person name="Pati A."/>
            <person name="Goodwin L."/>
            <person name="Chen A."/>
            <person name="Palaniappan K."/>
            <person name="Land M."/>
            <person name="Hauser L."/>
            <person name="Chang Y.J."/>
            <person name="Jeffries C.D."/>
            <person name="Rohde M."/>
            <person name="Goker M."/>
            <person name="Woyke T."/>
            <person name="Bristow J."/>
            <person name="Eisen J.A."/>
            <person name="Markowitz V."/>
            <person name="Hugenholtz P."/>
            <person name="Kyrpides N.C."/>
            <person name="Klenk H.P."/>
        </authorList>
    </citation>
    <scope>NUCLEOTIDE SEQUENCE [LARGE SCALE GENOMIC DNA]</scope>
    <source>
        <strain evidence="9">ATCC 482 / DSM 20109 / BCRC 11376 / JCM 18109 / NBRC 3775 / NCIMB 8073 / NRS 134</strain>
    </source>
</reference>
<accession>D5UJQ8</accession>
<dbReference type="Pfam" id="PF00553">
    <property type="entry name" value="CBM_2"/>
    <property type="match status" value="1"/>
</dbReference>
<evidence type="ECO:0000259" key="7">
    <source>
        <dbReference type="PROSITE" id="PS51173"/>
    </source>
</evidence>
<keyword evidence="4" id="KW-0624">Polysaccharide degradation</keyword>
<dbReference type="PROSITE" id="PS51173">
    <property type="entry name" value="CBM2"/>
    <property type="match status" value="1"/>
</dbReference>
<dbReference type="Gene3D" id="2.60.40.290">
    <property type="match status" value="1"/>
</dbReference>
<dbReference type="InterPro" id="IPR017853">
    <property type="entry name" value="GH"/>
</dbReference>